<reference evidence="16" key="1">
    <citation type="submission" date="2016-05" db="EMBL/GenBank/DDBJ databases">
        <title>Comparative genomics of biotechnologically important yeasts.</title>
        <authorList>
            <consortium name="DOE Joint Genome Institute"/>
            <person name="Riley R."/>
            <person name="Haridas S."/>
            <person name="Wolfe K.H."/>
            <person name="Lopes M.R."/>
            <person name="Hittinger C.T."/>
            <person name="Goker M."/>
            <person name="Salamov A."/>
            <person name="Wisecaver J."/>
            <person name="Long T.M."/>
            <person name="Aerts A.L."/>
            <person name="Barry K."/>
            <person name="Choi C."/>
            <person name="Clum A."/>
            <person name="Coughlan A.Y."/>
            <person name="Deshpande S."/>
            <person name="Douglass A.P."/>
            <person name="Hanson S.J."/>
            <person name="Klenk H.-P."/>
            <person name="Labutti K."/>
            <person name="Lapidus A."/>
            <person name="Lindquist E."/>
            <person name="Lipzen A."/>
            <person name="Meier-Kolthoff J.P."/>
            <person name="Ohm R.A."/>
            <person name="Otillar R.P."/>
            <person name="Pangilinan J."/>
            <person name="Peng Y."/>
            <person name="Rokas A."/>
            <person name="Rosa C.A."/>
            <person name="Scheuner C."/>
            <person name="Sibirny A.A."/>
            <person name="Slot J.C."/>
            <person name="Stielow J.B."/>
            <person name="Sun H."/>
            <person name="Kurtzman C.P."/>
            <person name="Blackwell M."/>
            <person name="Grigoriev I.V."/>
            <person name="Jeffries T.W."/>
        </authorList>
    </citation>
    <scope>NUCLEOTIDE SEQUENCE [LARGE SCALE GENOMIC DNA]</scope>
    <source>
        <strain evidence="16">NRRL Y-12698</strain>
    </source>
</reference>
<evidence type="ECO:0000256" key="3">
    <source>
        <dbReference type="ARBA" id="ARBA00009273"/>
    </source>
</evidence>
<keyword evidence="6" id="KW-0479">Metal-binding</keyword>
<evidence type="ECO:0000313" key="16">
    <source>
        <dbReference type="Proteomes" id="UP000094336"/>
    </source>
</evidence>
<dbReference type="InterPro" id="IPR051031">
    <property type="entry name" value="RING-box_E3_Ubiquitin_Ligase"/>
</dbReference>
<keyword evidence="9" id="KW-0833">Ubl conjugation pathway</keyword>
<dbReference type="PANTHER" id="PTHR11210">
    <property type="entry name" value="RING BOX"/>
    <property type="match status" value="1"/>
</dbReference>
<dbReference type="OrthoDB" id="1681166at2759"/>
<evidence type="ECO:0000313" key="15">
    <source>
        <dbReference type="EMBL" id="ODQ77459.1"/>
    </source>
</evidence>
<dbReference type="GO" id="GO:0097602">
    <property type="term" value="F:cullin family protein binding"/>
    <property type="evidence" value="ECO:0007669"/>
    <property type="project" value="InterPro"/>
</dbReference>
<dbReference type="AlphaFoldDB" id="A0A1E3QIE2"/>
<evidence type="ECO:0000256" key="1">
    <source>
        <dbReference type="ARBA" id="ARBA00004123"/>
    </source>
</evidence>
<evidence type="ECO:0000256" key="9">
    <source>
        <dbReference type="ARBA" id="ARBA00022786"/>
    </source>
</evidence>
<dbReference type="STRING" id="984486.A0A1E3QIE2"/>
<dbReference type="SMART" id="SM00184">
    <property type="entry name" value="RING"/>
    <property type="match status" value="1"/>
</dbReference>
<dbReference type="PROSITE" id="PS50089">
    <property type="entry name" value="ZF_RING_2"/>
    <property type="match status" value="1"/>
</dbReference>
<evidence type="ECO:0000256" key="2">
    <source>
        <dbReference type="ARBA" id="ARBA00004906"/>
    </source>
</evidence>
<evidence type="ECO:0000256" key="11">
    <source>
        <dbReference type="ARBA" id="ARBA00023242"/>
    </source>
</evidence>
<evidence type="ECO:0000256" key="4">
    <source>
        <dbReference type="ARBA" id="ARBA00013928"/>
    </source>
</evidence>
<comment type="pathway">
    <text evidence="2">Protein modification; protein ubiquitination.</text>
</comment>
<dbReference type="EMBL" id="KV454440">
    <property type="protein sequence ID" value="ODQ77459.1"/>
    <property type="molecule type" value="Genomic_DNA"/>
</dbReference>
<accession>A0A1E3QIE2</accession>
<keyword evidence="8" id="KW-0498">Mitosis</keyword>
<sequence>MKVTIKQWHQVSTWHWKLPADDDLCGICRVSFDGTCPSCKYPGDDCPLVIGDCNHNFHMHCVLKWLETETSKGTCPMCRQVFRMKGGDVLSADNTNQSEINNVSQGSDAVMDALD</sequence>
<keyword evidence="10" id="KW-0862">Zinc</keyword>
<protein>
    <recommendedName>
        <fullName evidence="4">Anaphase-promoting complex subunit 11</fullName>
    </recommendedName>
</protein>
<proteinExistence type="inferred from homology"/>
<dbReference type="GO" id="GO:0061630">
    <property type="term" value="F:ubiquitin protein ligase activity"/>
    <property type="evidence" value="ECO:0007669"/>
    <property type="project" value="EnsemblFungi"/>
</dbReference>
<dbReference type="Proteomes" id="UP000094336">
    <property type="component" value="Unassembled WGS sequence"/>
</dbReference>
<keyword evidence="7 13" id="KW-0863">Zinc-finger</keyword>
<dbReference type="GO" id="GO:0051301">
    <property type="term" value="P:cell division"/>
    <property type="evidence" value="ECO:0007669"/>
    <property type="project" value="UniProtKB-KW"/>
</dbReference>
<gene>
    <name evidence="15" type="ORF">BABINDRAFT_41595</name>
</gene>
<evidence type="ECO:0000256" key="13">
    <source>
        <dbReference type="PROSITE-ProRule" id="PRU00175"/>
    </source>
</evidence>
<dbReference type="GeneID" id="30149882"/>
<evidence type="ECO:0000256" key="7">
    <source>
        <dbReference type="ARBA" id="ARBA00022771"/>
    </source>
</evidence>
<keyword evidence="16" id="KW-1185">Reference proteome</keyword>
<dbReference type="SUPFAM" id="SSF57850">
    <property type="entry name" value="RING/U-box"/>
    <property type="match status" value="1"/>
</dbReference>
<keyword evidence="5" id="KW-0132">Cell division</keyword>
<feature type="domain" description="RING-type" evidence="14">
    <location>
        <begin position="36"/>
        <end position="79"/>
    </location>
</feature>
<dbReference type="GO" id="GO:0031145">
    <property type="term" value="P:anaphase-promoting complex-dependent catabolic process"/>
    <property type="evidence" value="ECO:0007669"/>
    <property type="project" value="EnsemblFungi"/>
</dbReference>
<comment type="similarity">
    <text evidence="3">Belongs to the RING-box family.</text>
</comment>
<dbReference type="Gene3D" id="3.30.40.10">
    <property type="entry name" value="Zinc/RING finger domain, C3HC4 (zinc finger)"/>
    <property type="match status" value="1"/>
</dbReference>
<dbReference type="CDD" id="cd16456">
    <property type="entry name" value="RING-H2_APC11"/>
    <property type="match status" value="1"/>
</dbReference>
<dbReference type="Pfam" id="PF12861">
    <property type="entry name" value="zf-ANAPC11"/>
    <property type="match status" value="1"/>
</dbReference>
<dbReference type="InterPro" id="IPR001841">
    <property type="entry name" value="Znf_RING"/>
</dbReference>
<name>A0A1E3QIE2_9ASCO</name>
<dbReference type="GO" id="GO:0008270">
    <property type="term" value="F:zinc ion binding"/>
    <property type="evidence" value="ECO:0007669"/>
    <property type="project" value="UniProtKB-KW"/>
</dbReference>
<evidence type="ECO:0000256" key="8">
    <source>
        <dbReference type="ARBA" id="ARBA00022776"/>
    </source>
</evidence>
<comment type="subcellular location">
    <subcellularLocation>
        <location evidence="1">Nucleus</location>
    </subcellularLocation>
</comment>
<dbReference type="GO" id="GO:0005680">
    <property type="term" value="C:anaphase-promoting complex"/>
    <property type="evidence" value="ECO:0007669"/>
    <property type="project" value="EnsemblFungi"/>
</dbReference>
<dbReference type="InterPro" id="IPR024991">
    <property type="entry name" value="RING-H2_APC11"/>
</dbReference>
<evidence type="ECO:0000256" key="12">
    <source>
        <dbReference type="ARBA" id="ARBA00023306"/>
    </source>
</evidence>
<dbReference type="InterPro" id="IPR013083">
    <property type="entry name" value="Znf_RING/FYVE/PHD"/>
</dbReference>
<dbReference type="GO" id="GO:0016567">
    <property type="term" value="P:protein ubiquitination"/>
    <property type="evidence" value="ECO:0007669"/>
    <property type="project" value="EnsemblFungi"/>
</dbReference>
<organism evidence="15 16">
    <name type="scientific">Babjeviella inositovora NRRL Y-12698</name>
    <dbReference type="NCBI Taxonomy" id="984486"/>
    <lineage>
        <taxon>Eukaryota</taxon>
        <taxon>Fungi</taxon>
        <taxon>Dikarya</taxon>
        <taxon>Ascomycota</taxon>
        <taxon>Saccharomycotina</taxon>
        <taxon>Pichiomycetes</taxon>
        <taxon>Serinales incertae sedis</taxon>
        <taxon>Babjeviella</taxon>
    </lineage>
</organism>
<evidence type="ECO:0000256" key="10">
    <source>
        <dbReference type="ARBA" id="ARBA00022833"/>
    </source>
</evidence>
<evidence type="ECO:0000259" key="14">
    <source>
        <dbReference type="PROSITE" id="PS50089"/>
    </source>
</evidence>
<evidence type="ECO:0000256" key="6">
    <source>
        <dbReference type="ARBA" id="ARBA00022723"/>
    </source>
</evidence>
<keyword evidence="11" id="KW-0539">Nucleus</keyword>
<dbReference type="RefSeq" id="XP_018982787.1">
    <property type="nucleotide sequence ID" value="XM_019132029.1"/>
</dbReference>
<keyword evidence="12" id="KW-0131">Cell cycle</keyword>
<evidence type="ECO:0000256" key="5">
    <source>
        <dbReference type="ARBA" id="ARBA00022618"/>
    </source>
</evidence>
<dbReference type="FunFam" id="3.30.40.10:FF:000111">
    <property type="entry name" value="Anaphase-promoting complex subunit 11"/>
    <property type="match status" value="1"/>
</dbReference>